<evidence type="ECO:0000313" key="1">
    <source>
        <dbReference type="EMBL" id="MBB5709451.1"/>
    </source>
</evidence>
<dbReference type="AlphaFoldDB" id="A0A840YNL1"/>
<accession>A0A840YNL1</accession>
<protein>
    <submittedName>
        <fullName evidence="1">Uncharacterized protein</fullName>
    </submittedName>
</protein>
<name>A0A840YNL1_9SPHN</name>
<comment type="caution">
    <text evidence="1">The sequence shown here is derived from an EMBL/GenBank/DDBJ whole genome shotgun (WGS) entry which is preliminary data.</text>
</comment>
<gene>
    <name evidence="1" type="ORF">FHT02_000657</name>
</gene>
<dbReference type="Proteomes" id="UP000527143">
    <property type="component" value="Unassembled WGS sequence"/>
</dbReference>
<proteinExistence type="predicted"/>
<organism evidence="1 2">
    <name type="scientific">Sphingomonas xinjiangensis</name>
    <dbReference type="NCBI Taxonomy" id="643568"/>
    <lineage>
        <taxon>Bacteria</taxon>
        <taxon>Pseudomonadati</taxon>
        <taxon>Pseudomonadota</taxon>
        <taxon>Alphaproteobacteria</taxon>
        <taxon>Sphingomonadales</taxon>
        <taxon>Sphingomonadaceae</taxon>
        <taxon>Sphingomonas</taxon>
    </lineage>
</organism>
<keyword evidence="2" id="KW-1185">Reference proteome</keyword>
<sequence>MAFGFETYTPDGRRQLLDTYRYFRLETKQVLDESNWTQNEQLVSGGLSTCKVVFVPGISLADTPMVALSCESGTMARVSDVSGGINVTIHRISRTRKDTVTMYVFSTRRPPDPNYGMGLYDANGQILFSITTPIVKPLGTYENGTYTGVSMEGRTCAHVSQRWSNTVELVFSEGGFGSCSTTGTSGSIVQGYQSYRQDRTLLRLVKCIGSTISVDQTNYTSSLSPWICSTFPRGAQSSVYSIQPNYRSLVIDVTNI</sequence>
<evidence type="ECO:0000313" key="2">
    <source>
        <dbReference type="Proteomes" id="UP000527143"/>
    </source>
</evidence>
<reference evidence="1 2" key="1">
    <citation type="submission" date="2020-08" db="EMBL/GenBank/DDBJ databases">
        <title>Genomic Encyclopedia of Type Strains, Phase IV (KMG-IV): sequencing the most valuable type-strain genomes for metagenomic binning, comparative biology and taxonomic classification.</title>
        <authorList>
            <person name="Goeker M."/>
        </authorList>
    </citation>
    <scope>NUCLEOTIDE SEQUENCE [LARGE SCALE GENOMIC DNA]</scope>
    <source>
        <strain evidence="1 2">DSM 26736</strain>
    </source>
</reference>
<dbReference type="EMBL" id="JACIJF010000001">
    <property type="protein sequence ID" value="MBB5709451.1"/>
    <property type="molecule type" value="Genomic_DNA"/>
</dbReference>
<dbReference type="RefSeq" id="WP_184084147.1">
    <property type="nucleotide sequence ID" value="NZ_JACIJF010000001.1"/>
</dbReference>